<dbReference type="EMBL" id="MSIE01000048">
    <property type="protein sequence ID" value="OLF14849.1"/>
    <property type="molecule type" value="Genomic_DNA"/>
</dbReference>
<dbReference type="Proteomes" id="UP000185596">
    <property type="component" value="Unassembled WGS sequence"/>
</dbReference>
<dbReference type="Gene3D" id="3.30.60.230">
    <property type="entry name" value="Lsr2, dimerization domain"/>
    <property type="match status" value="1"/>
</dbReference>
<keyword evidence="6" id="KW-1185">Reference proteome</keyword>
<proteinExistence type="predicted"/>
<name>A0A1Q8CKJ1_9PSEU</name>
<evidence type="ECO:0000256" key="2">
    <source>
        <dbReference type="SAM" id="MobiDB-lite"/>
    </source>
</evidence>
<evidence type="ECO:0000259" key="4">
    <source>
        <dbReference type="Pfam" id="PF23359"/>
    </source>
</evidence>
<dbReference type="Pfam" id="PF11774">
    <property type="entry name" value="Lsr2"/>
    <property type="match status" value="1"/>
</dbReference>
<dbReference type="RefSeq" id="WP_075128215.1">
    <property type="nucleotide sequence ID" value="NZ_MSIE01000048.1"/>
</dbReference>
<dbReference type="InterPro" id="IPR024412">
    <property type="entry name" value="Lsr2_dim_dom"/>
</dbReference>
<comment type="caution">
    <text evidence="5">The sequence shown here is derived from an EMBL/GenBank/DDBJ whole genome shotgun (WGS) entry which is preliminary data.</text>
</comment>
<feature type="compositionally biased region" description="Basic residues" evidence="2">
    <location>
        <begin position="125"/>
        <end position="135"/>
    </location>
</feature>
<dbReference type="InterPro" id="IPR042261">
    <property type="entry name" value="Lsr2-like_dimerization"/>
</dbReference>
<feature type="domain" description="Lsr2 DNA-binding" evidence="4">
    <location>
        <begin position="78"/>
        <end position="112"/>
    </location>
</feature>
<sequence length="135" mass="14764">MAQKVLVQLVDDLDGTSSQDVTTVLFGLDGVSYEIDLSDTNAERLRESLTEYVDAARRVGGRIKRGTRPAPGSKAANANEAGQIREWAQQNGYELADRGRIPSHVVEAYKQAQLDDKSKANAKPAAKRRPRAKKA</sequence>
<feature type="domain" description="Lsr2 dimerization" evidence="3">
    <location>
        <begin position="1"/>
        <end position="60"/>
    </location>
</feature>
<organism evidence="5 6">
    <name type="scientific">Actinophytocola xanthii</name>
    <dbReference type="NCBI Taxonomy" id="1912961"/>
    <lineage>
        <taxon>Bacteria</taxon>
        <taxon>Bacillati</taxon>
        <taxon>Actinomycetota</taxon>
        <taxon>Actinomycetes</taxon>
        <taxon>Pseudonocardiales</taxon>
        <taxon>Pseudonocardiaceae</taxon>
    </lineage>
</organism>
<evidence type="ECO:0008006" key="7">
    <source>
        <dbReference type="Google" id="ProtNLM"/>
    </source>
</evidence>
<evidence type="ECO:0000259" key="3">
    <source>
        <dbReference type="Pfam" id="PF11774"/>
    </source>
</evidence>
<dbReference type="InterPro" id="IPR036625">
    <property type="entry name" value="E3-bd_dom_sf"/>
</dbReference>
<dbReference type="AlphaFoldDB" id="A0A1Q8CKJ1"/>
<dbReference type="InterPro" id="IPR055370">
    <property type="entry name" value="Lsr2_DNA-bd"/>
</dbReference>
<dbReference type="OrthoDB" id="4113332at2"/>
<dbReference type="Pfam" id="PF23359">
    <property type="entry name" value="Lsr2_DNA-bd"/>
    <property type="match status" value="1"/>
</dbReference>
<dbReference type="GO" id="GO:0003677">
    <property type="term" value="F:DNA binding"/>
    <property type="evidence" value="ECO:0007669"/>
    <property type="project" value="UniProtKB-KW"/>
</dbReference>
<evidence type="ECO:0000313" key="5">
    <source>
        <dbReference type="EMBL" id="OLF14849.1"/>
    </source>
</evidence>
<reference evidence="5 6" key="1">
    <citation type="submission" date="2016-12" db="EMBL/GenBank/DDBJ databases">
        <title>The draft genome sequence of Actinophytocola sp. 11-183.</title>
        <authorList>
            <person name="Wang W."/>
            <person name="Yuan L."/>
        </authorList>
    </citation>
    <scope>NUCLEOTIDE SEQUENCE [LARGE SCALE GENOMIC DNA]</scope>
    <source>
        <strain evidence="5 6">11-183</strain>
    </source>
</reference>
<accession>A0A1Q8CKJ1</accession>
<dbReference type="STRING" id="1912961.BU204_25190"/>
<feature type="region of interest" description="Disordered" evidence="2">
    <location>
        <begin position="62"/>
        <end position="83"/>
    </location>
</feature>
<dbReference type="Gene3D" id="4.10.320.10">
    <property type="entry name" value="E3-binding domain"/>
    <property type="match status" value="1"/>
</dbReference>
<feature type="region of interest" description="Disordered" evidence="2">
    <location>
        <begin position="109"/>
        <end position="135"/>
    </location>
</feature>
<keyword evidence="1" id="KW-0238">DNA-binding</keyword>
<dbReference type="GO" id="GO:0016746">
    <property type="term" value="F:acyltransferase activity"/>
    <property type="evidence" value="ECO:0007669"/>
    <property type="project" value="InterPro"/>
</dbReference>
<evidence type="ECO:0000313" key="6">
    <source>
        <dbReference type="Proteomes" id="UP000185596"/>
    </source>
</evidence>
<evidence type="ECO:0000256" key="1">
    <source>
        <dbReference type="ARBA" id="ARBA00023125"/>
    </source>
</evidence>
<gene>
    <name evidence="5" type="ORF">BU204_25190</name>
</gene>
<protein>
    <recommendedName>
        <fullName evidence="7">Nucleoid-associated protein Lsr2</fullName>
    </recommendedName>
</protein>